<dbReference type="GO" id="GO:0005886">
    <property type="term" value="C:plasma membrane"/>
    <property type="evidence" value="ECO:0007669"/>
    <property type="project" value="TreeGrafter"/>
</dbReference>
<dbReference type="AlphaFoldDB" id="A0A9W8M8K5"/>
<dbReference type="CDD" id="cd08771">
    <property type="entry name" value="DLP_1"/>
    <property type="match status" value="1"/>
</dbReference>
<evidence type="ECO:0000256" key="1">
    <source>
        <dbReference type="ARBA" id="ARBA00022741"/>
    </source>
</evidence>
<reference evidence="6" key="1">
    <citation type="submission" date="2022-06" db="EMBL/GenBank/DDBJ databases">
        <title>Genome Sequence of Candolleomyces eurysporus.</title>
        <authorList>
            <person name="Buettner E."/>
        </authorList>
    </citation>
    <scope>NUCLEOTIDE SEQUENCE</scope>
    <source>
        <strain evidence="6">VTCC 930004</strain>
    </source>
</reference>
<name>A0A9W8M8K5_9AGAR</name>
<feature type="region of interest" description="Disordered" evidence="3">
    <location>
        <begin position="462"/>
        <end position="507"/>
    </location>
</feature>
<dbReference type="PROSITE" id="PS51388">
    <property type="entry name" value="GED"/>
    <property type="match status" value="1"/>
</dbReference>
<evidence type="ECO:0000313" key="6">
    <source>
        <dbReference type="EMBL" id="KAJ2922805.1"/>
    </source>
</evidence>
<dbReference type="InterPro" id="IPR027417">
    <property type="entry name" value="P-loop_NTPase"/>
</dbReference>
<evidence type="ECO:0000256" key="2">
    <source>
        <dbReference type="ARBA" id="ARBA00023134"/>
    </source>
</evidence>
<dbReference type="GO" id="GO:0031623">
    <property type="term" value="P:receptor internalization"/>
    <property type="evidence" value="ECO:0007669"/>
    <property type="project" value="TreeGrafter"/>
</dbReference>
<dbReference type="GO" id="GO:0005525">
    <property type="term" value="F:GTP binding"/>
    <property type="evidence" value="ECO:0007669"/>
    <property type="project" value="InterPro"/>
</dbReference>
<organism evidence="6 7">
    <name type="scientific">Candolleomyces eurysporus</name>
    <dbReference type="NCBI Taxonomy" id="2828524"/>
    <lineage>
        <taxon>Eukaryota</taxon>
        <taxon>Fungi</taxon>
        <taxon>Dikarya</taxon>
        <taxon>Basidiomycota</taxon>
        <taxon>Agaricomycotina</taxon>
        <taxon>Agaricomycetes</taxon>
        <taxon>Agaricomycetidae</taxon>
        <taxon>Agaricales</taxon>
        <taxon>Agaricineae</taxon>
        <taxon>Psathyrellaceae</taxon>
        <taxon>Candolleomyces</taxon>
    </lineage>
</organism>
<accession>A0A9W8M8K5</accession>
<dbReference type="PANTHER" id="PTHR11566:SF131">
    <property type="entry name" value="GTPASE, PUTATIVE (AFU_ORTHOLOGUE AFUA_6G07630)-RELATED"/>
    <property type="match status" value="1"/>
</dbReference>
<keyword evidence="2" id="KW-0342">GTP-binding</keyword>
<comment type="caution">
    <text evidence="6">The sequence shown here is derived from an EMBL/GenBank/DDBJ whole genome shotgun (WGS) entry which is preliminary data.</text>
</comment>
<dbReference type="InterPro" id="IPR022812">
    <property type="entry name" value="Dynamin"/>
</dbReference>
<dbReference type="GO" id="GO:0008017">
    <property type="term" value="F:microtubule binding"/>
    <property type="evidence" value="ECO:0007669"/>
    <property type="project" value="TreeGrafter"/>
</dbReference>
<dbReference type="Gene3D" id="3.40.50.300">
    <property type="entry name" value="P-loop containing nucleotide triphosphate hydrolases"/>
    <property type="match status" value="1"/>
</dbReference>
<dbReference type="Pfam" id="PF00350">
    <property type="entry name" value="Dynamin_N"/>
    <property type="match status" value="1"/>
</dbReference>
<dbReference type="Pfam" id="PF02212">
    <property type="entry name" value="GED"/>
    <property type="match status" value="1"/>
</dbReference>
<evidence type="ECO:0000259" key="5">
    <source>
        <dbReference type="PROSITE" id="PS51718"/>
    </source>
</evidence>
<evidence type="ECO:0000259" key="4">
    <source>
        <dbReference type="PROSITE" id="PS51388"/>
    </source>
</evidence>
<dbReference type="Gene3D" id="1.20.120.1240">
    <property type="entry name" value="Dynamin, middle domain"/>
    <property type="match status" value="1"/>
</dbReference>
<sequence>MANATDGAKEQTQGGVGLSDAQLSQPRRRMLDLVNRLHSTGVQVDIDLPQIAVIGSQSAGKSSLIESISGITLPRAAGTYALQNADFHVAIVPGSLLGQVRNEVFGSVIYNKAEVEERIKRAQSAILNPSRPRKEFLDGDDDISCPTELSFSNNCVSLQISGPDVADLSFCDLPGLIASVSSSGGHANDIALVEGLVTSYIKKPSCIILLTVTCETDFENQGAHRLAKQYDPEGRRTIGVLTKPDRIPEGEQNHWLPFIRNEREALDNNWYCVKQPSSSDIKQKITWDEARKREDDYFSMTPPWNELDTIYLKYLRTRNLVERLSSVLSDLIAKRLPEIQEELDRSIIKVREILSSLPRPPSTDPVNEVTNLLYEFVADLHQHVDGVPGENGLLQCIRPAQDRFRRTIRDTAPQFMPFERRRADGKVLRPPTFLEGDDDIGVVNNQVYGRALVVARKMANTDEAEESVPAPKQTQEAEPSGPVPVQTQEAEPSSSTAKKRTYEESVEDSNTGNIYVDEVFARAHKARTRELPGSYPFAVQKTFIIDVVKQWRDPALIYLQNVQTFMLAHTKQLVSKHFSEFGQGLLEQRVRAIVHNHLKECFKRAEQRVLWVLEMEEHPFTVNYHYLSEYKNKFLAYYKSARDKETRGKVTSQIENFVSQPTVSAAGPSQPSTPGNPKAAKKPRPTGFFGSPEEPEEPNGIAKVMAGLTEMGILGIKPQDLYRILPPDEMEPAINIMADVRAYCQVAYKRFSDNVPQAVDHELVRGVERDILKTLCMKLGTSGPSSQRICAELAQESPQVADKRLDLMKKLERLQSATVELMEIDL</sequence>
<dbReference type="InterPro" id="IPR020850">
    <property type="entry name" value="GED_dom"/>
</dbReference>
<dbReference type="Proteomes" id="UP001140091">
    <property type="component" value="Unassembled WGS sequence"/>
</dbReference>
<protein>
    <recommendedName>
        <fullName evidence="8">P-loop containing nucleoside triphosphate hydrolase protein</fullName>
    </recommendedName>
</protein>
<feature type="compositionally biased region" description="Polar residues" evidence="3">
    <location>
        <begin position="660"/>
        <end position="675"/>
    </location>
</feature>
<dbReference type="Pfam" id="PF01031">
    <property type="entry name" value="Dynamin_M"/>
    <property type="match status" value="2"/>
</dbReference>
<keyword evidence="1" id="KW-0547">Nucleotide-binding</keyword>
<feature type="domain" description="Dynamin-type G" evidence="5">
    <location>
        <begin position="45"/>
        <end position="337"/>
    </location>
</feature>
<feature type="compositionally biased region" description="Polar residues" evidence="3">
    <location>
        <begin position="485"/>
        <end position="496"/>
    </location>
</feature>
<feature type="region of interest" description="Disordered" evidence="3">
    <location>
        <begin position="1"/>
        <end position="23"/>
    </location>
</feature>
<dbReference type="InterPro" id="IPR003130">
    <property type="entry name" value="GED"/>
</dbReference>
<dbReference type="EMBL" id="JANBPK010001475">
    <property type="protein sequence ID" value="KAJ2922805.1"/>
    <property type="molecule type" value="Genomic_DNA"/>
</dbReference>
<keyword evidence="7" id="KW-1185">Reference proteome</keyword>
<dbReference type="PANTHER" id="PTHR11566">
    <property type="entry name" value="DYNAMIN"/>
    <property type="match status" value="1"/>
</dbReference>
<dbReference type="GO" id="GO:0005737">
    <property type="term" value="C:cytoplasm"/>
    <property type="evidence" value="ECO:0007669"/>
    <property type="project" value="TreeGrafter"/>
</dbReference>
<dbReference type="SMART" id="SM00053">
    <property type="entry name" value="DYNc"/>
    <property type="match status" value="1"/>
</dbReference>
<feature type="domain" description="GED" evidence="4">
    <location>
        <begin position="733"/>
        <end position="826"/>
    </location>
</feature>
<dbReference type="PRINTS" id="PR00195">
    <property type="entry name" value="DYNAMIN"/>
</dbReference>
<dbReference type="InterPro" id="IPR000375">
    <property type="entry name" value="Dynamin_stalk"/>
</dbReference>
<dbReference type="GO" id="GO:0003924">
    <property type="term" value="F:GTPase activity"/>
    <property type="evidence" value="ECO:0007669"/>
    <property type="project" value="InterPro"/>
</dbReference>
<dbReference type="InterPro" id="IPR001401">
    <property type="entry name" value="Dynamin_GTPase"/>
</dbReference>
<evidence type="ECO:0000313" key="7">
    <source>
        <dbReference type="Proteomes" id="UP001140091"/>
    </source>
</evidence>
<dbReference type="GO" id="GO:0005874">
    <property type="term" value="C:microtubule"/>
    <property type="evidence" value="ECO:0007669"/>
    <property type="project" value="TreeGrafter"/>
</dbReference>
<dbReference type="InterPro" id="IPR045063">
    <property type="entry name" value="Dynamin_N"/>
</dbReference>
<dbReference type="OrthoDB" id="5061070at2759"/>
<proteinExistence type="predicted"/>
<evidence type="ECO:0000256" key="3">
    <source>
        <dbReference type="SAM" id="MobiDB-lite"/>
    </source>
</evidence>
<feature type="region of interest" description="Disordered" evidence="3">
    <location>
        <begin position="660"/>
        <end position="696"/>
    </location>
</feature>
<dbReference type="SUPFAM" id="SSF52540">
    <property type="entry name" value="P-loop containing nucleoside triphosphate hydrolases"/>
    <property type="match status" value="1"/>
</dbReference>
<evidence type="ECO:0008006" key="8">
    <source>
        <dbReference type="Google" id="ProtNLM"/>
    </source>
</evidence>
<gene>
    <name evidence="6" type="ORF">H1R20_g14300</name>
</gene>
<dbReference type="PROSITE" id="PS51718">
    <property type="entry name" value="G_DYNAMIN_2"/>
    <property type="match status" value="1"/>
</dbReference>
<feature type="non-terminal residue" evidence="6">
    <location>
        <position position="826"/>
    </location>
</feature>
<dbReference type="InterPro" id="IPR030381">
    <property type="entry name" value="G_DYNAMIN_dom"/>
</dbReference>